<feature type="domain" description="Anti-sigma K factor RskA C-terminal" evidence="13">
    <location>
        <begin position="112"/>
        <end position="240"/>
    </location>
</feature>
<evidence type="ECO:0000256" key="6">
    <source>
        <dbReference type="ARBA" id="ARBA00023015"/>
    </source>
</evidence>
<name>A0ABP5AA58_9ACTN</name>
<evidence type="ECO:0000256" key="8">
    <source>
        <dbReference type="ARBA" id="ARBA00023163"/>
    </source>
</evidence>
<dbReference type="InterPro" id="IPR027383">
    <property type="entry name" value="Znf_put"/>
</dbReference>
<keyword evidence="8" id="KW-0804">Transcription</keyword>
<dbReference type="Gene3D" id="1.10.10.1320">
    <property type="entry name" value="Anti-sigma factor, zinc-finger domain"/>
    <property type="match status" value="1"/>
</dbReference>
<dbReference type="PANTHER" id="PTHR37461">
    <property type="entry name" value="ANTI-SIGMA-K FACTOR RSKA"/>
    <property type="match status" value="1"/>
</dbReference>
<dbReference type="EMBL" id="BAAAMY010000001">
    <property type="protein sequence ID" value="GAA1907520.1"/>
    <property type="molecule type" value="Genomic_DNA"/>
</dbReference>
<keyword evidence="16" id="KW-1185">Reference proteome</keyword>
<gene>
    <name evidence="15" type="ORF">GCM10009737_05450</name>
</gene>
<evidence type="ECO:0000256" key="2">
    <source>
        <dbReference type="ARBA" id="ARBA00004236"/>
    </source>
</evidence>
<protein>
    <recommendedName>
        <fullName evidence="10">Regulator of SigK</fullName>
    </recommendedName>
    <alternativeName>
        <fullName evidence="9">Sigma-K anti-sigma factor RskA</fullName>
    </alternativeName>
</protein>
<proteinExistence type="predicted"/>
<dbReference type="Pfam" id="PF10099">
    <property type="entry name" value="RskA_C"/>
    <property type="match status" value="1"/>
</dbReference>
<reference evidence="16" key="1">
    <citation type="journal article" date="2019" name="Int. J. Syst. Evol. Microbiol.">
        <title>The Global Catalogue of Microorganisms (GCM) 10K type strain sequencing project: providing services to taxonomists for standard genome sequencing and annotation.</title>
        <authorList>
            <consortium name="The Broad Institute Genomics Platform"/>
            <consortium name="The Broad Institute Genome Sequencing Center for Infectious Disease"/>
            <person name="Wu L."/>
            <person name="Ma J."/>
        </authorList>
    </citation>
    <scope>NUCLEOTIDE SEQUENCE [LARGE SCALE GENOMIC DNA]</scope>
    <source>
        <strain evidence="16">JCM 14046</strain>
    </source>
</reference>
<dbReference type="RefSeq" id="WP_344003377.1">
    <property type="nucleotide sequence ID" value="NZ_BAAAMY010000001.1"/>
</dbReference>
<accession>A0ABP5AA58</accession>
<dbReference type="PANTHER" id="PTHR37461:SF1">
    <property type="entry name" value="ANTI-SIGMA-K FACTOR RSKA"/>
    <property type="match status" value="1"/>
</dbReference>
<evidence type="ECO:0000259" key="13">
    <source>
        <dbReference type="Pfam" id="PF10099"/>
    </source>
</evidence>
<dbReference type="InterPro" id="IPR018764">
    <property type="entry name" value="RskA_C"/>
</dbReference>
<evidence type="ECO:0000313" key="15">
    <source>
        <dbReference type="EMBL" id="GAA1907520.1"/>
    </source>
</evidence>
<keyword evidence="5 12" id="KW-1133">Transmembrane helix</keyword>
<feature type="region of interest" description="Disordered" evidence="11">
    <location>
        <begin position="226"/>
        <end position="249"/>
    </location>
</feature>
<organism evidence="15 16">
    <name type="scientific">Nocardioides lentus</name>
    <dbReference type="NCBI Taxonomy" id="338077"/>
    <lineage>
        <taxon>Bacteria</taxon>
        <taxon>Bacillati</taxon>
        <taxon>Actinomycetota</taxon>
        <taxon>Actinomycetes</taxon>
        <taxon>Propionibacteriales</taxon>
        <taxon>Nocardioidaceae</taxon>
        <taxon>Nocardioides</taxon>
    </lineage>
</organism>
<sequence length="249" mass="25748">MNESSHRLVGAYAADAVDDAERHEFEQHLAECADCREEVASLQEATAAITEATSVAPPAELRDRVLAQIATVRPLPPETVTAHPADADHTGSADVVALAPRRRRRLLVAVGSAAAAVVLAVGLGVAQPWAGDPDSPVDQVLQADDALSASLDLGDGARATVVHSEAVGRSVIETEDMPPPPDGSVYQLWYLDGGDYVSAGLMPAGRDQTVALQGESRDVDGVGITVEPSGGSETPTSEPIATFDFGPAA</sequence>
<keyword evidence="6" id="KW-0805">Transcription regulation</keyword>
<evidence type="ECO:0000256" key="1">
    <source>
        <dbReference type="ARBA" id="ARBA00004167"/>
    </source>
</evidence>
<evidence type="ECO:0000256" key="12">
    <source>
        <dbReference type="SAM" id="Phobius"/>
    </source>
</evidence>
<evidence type="ECO:0000256" key="9">
    <source>
        <dbReference type="ARBA" id="ARBA00029829"/>
    </source>
</evidence>
<evidence type="ECO:0000256" key="4">
    <source>
        <dbReference type="ARBA" id="ARBA00022692"/>
    </source>
</evidence>
<dbReference type="InterPro" id="IPR051474">
    <property type="entry name" value="Anti-sigma-K/W_factor"/>
</dbReference>
<evidence type="ECO:0000256" key="7">
    <source>
        <dbReference type="ARBA" id="ARBA00023136"/>
    </source>
</evidence>
<evidence type="ECO:0000256" key="11">
    <source>
        <dbReference type="SAM" id="MobiDB-lite"/>
    </source>
</evidence>
<evidence type="ECO:0000256" key="5">
    <source>
        <dbReference type="ARBA" id="ARBA00022989"/>
    </source>
</evidence>
<feature type="domain" description="Putative zinc-finger" evidence="14">
    <location>
        <begin position="6"/>
        <end position="36"/>
    </location>
</feature>
<evidence type="ECO:0000313" key="16">
    <source>
        <dbReference type="Proteomes" id="UP001501612"/>
    </source>
</evidence>
<evidence type="ECO:0000256" key="3">
    <source>
        <dbReference type="ARBA" id="ARBA00022475"/>
    </source>
</evidence>
<feature type="transmembrane region" description="Helical" evidence="12">
    <location>
        <begin position="106"/>
        <end position="126"/>
    </location>
</feature>
<dbReference type="InterPro" id="IPR041916">
    <property type="entry name" value="Anti_sigma_zinc_sf"/>
</dbReference>
<dbReference type="Proteomes" id="UP001501612">
    <property type="component" value="Unassembled WGS sequence"/>
</dbReference>
<keyword evidence="3" id="KW-1003">Cell membrane</keyword>
<dbReference type="Pfam" id="PF13490">
    <property type="entry name" value="zf-HC2"/>
    <property type="match status" value="1"/>
</dbReference>
<keyword evidence="4 12" id="KW-0812">Transmembrane</keyword>
<comment type="caution">
    <text evidence="15">The sequence shown here is derived from an EMBL/GenBank/DDBJ whole genome shotgun (WGS) entry which is preliminary data.</text>
</comment>
<evidence type="ECO:0000259" key="14">
    <source>
        <dbReference type="Pfam" id="PF13490"/>
    </source>
</evidence>
<evidence type="ECO:0000256" key="10">
    <source>
        <dbReference type="ARBA" id="ARBA00030803"/>
    </source>
</evidence>
<keyword evidence="7 12" id="KW-0472">Membrane</keyword>
<comment type="subcellular location">
    <subcellularLocation>
        <location evidence="2">Cell membrane</location>
    </subcellularLocation>
    <subcellularLocation>
        <location evidence="1">Membrane</location>
        <topology evidence="1">Single-pass membrane protein</topology>
    </subcellularLocation>
</comment>